<accession>A0ACB9PGX7</accession>
<name>A0ACB9PGX7_BAUVA</name>
<evidence type="ECO:0000313" key="2">
    <source>
        <dbReference type="Proteomes" id="UP000828941"/>
    </source>
</evidence>
<dbReference type="EMBL" id="CM039429">
    <property type="protein sequence ID" value="KAI4347618.1"/>
    <property type="molecule type" value="Genomic_DNA"/>
</dbReference>
<reference evidence="1 2" key="1">
    <citation type="journal article" date="2022" name="DNA Res.">
        <title>Chromosomal-level genome assembly of the orchid tree Bauhinia variegata (Leguminosae; Cercidoideae) supports the allotetraploid origin hypothesis of Bauhinia.</title>
        <authorList>
            <person name="Zhong Y."/>
            <person name="Chen Y."/>
            <person name="Zheng D."/>
            <person name="Pang J."/>
            <person name="Liu Y."/>
            <person name="Luo S."/>
            <person name="Meng S."/>
            <person name="Qian L."/>
            <person name="Wei D."/>
            <person name="Dai S."/>
            <person name="Zhou R."/>
        </authorList>
    </citation>
    <scope>NUCLEOTIDE SEQUENCE [LARGE SCALE GENOMIC DNA]</scope>
    <source>
        <strain evidence="1">BV-YZ2020</strain>
    </source>
</reference>
<proteinExistence type="predicted"/>
<comment type="caution">
    <text evidence="1">The sequence shown here is derived from an EMBL/GenBank/DDBJ whole genome shotgun (WGS) entry which is preliminary data.</text>
</comment>
<dbReference type="Proteomes" id="UP000828941">
    <property type="component" value="Chromosome 4"/>
</dbReference>
<organism evidence="1 2">
    <name type="scientific">Bauhinia variegata</name>
    <name type="common">Purple orchid tree</name>
    <name type="synonym">Phanera variegata</name>
    <dbReference type="NCBI Taxonomy" id="167791"/>
    <lineage>
        <taxon>Eukaryota</taxon>
        <taxon>Viridiplantae</taxon>
        <taxon>Streptophyta</taxon>
        <taxon>Embryophyta</taxon>
        <taxon>Tracheophyta</taxon>
        <taxon>Spermatophyta</taxon>
        <taxon>Magnoliopsida</taxon>
        <taxon>eudicotyledons</taxon>
        <taxon>Gunneridae</taxon>
        <taxon>Pentapetalae</taxon>
        <taxon>rosids</taxon>
        <taxon>fabids</taxon>
        <taxon>Fabales</taxon>
        <taxon>Fabaceae</taxon>
        <taxon>Cercidoideae</taxon>
        <taxon>Cercideae</taxon>
        <taxon>Bauhiniinae</taxon>
        <taxon>Bauhinia</taxon>
    </lineage>
</organism>
<sequence>MASLKFHKLLFSAVLFIFCVLHISAFELSDEQSKRLKPRQDWPNHGGDLYNRRYANKDQDQPYNCFYLSLKWNFYAGGDITVTPSIYDGILYFPSWNGYLFAVKVSDGSLVWKKNLEQLKSFNNTGFILNVNSTVSRSTPTVAVELLIVGIYGPCFCDCYLYDPKGILLIVYPNRFSGIGKNQNCIPQQHRSFYVGTSSLEEGVSLELCCTFRSSFAKLDAKTGKILWQTFMLPENFGKTGLYAGGAIWGSSPTIDIQRNFVYIATGNLCSAPPHVIECQGKVNNQTNPIQPDKCIEPENHSNSILAIDLDSGKIKWYKQLGGYDVWFGACSWHLDPRYPPGPSPDADFAEAPMTLSIFVNGAKNDIVVAVQKSGFSWALDRDNGSIVWSKVAGPRGLGYGARWDAATDKSRAYTNIANSQHKNFTLKPSQNSTIAGGWVATEPRNGNVLWTTANPNDATAPGPVTVAPFPRINLPDRSMQWMPTKGEFSGHMILELQYMEACQ</sequence>
<keyword evidence="2" id="KW-1185">Reference proteome</keyword>
<protein>
    <submittedName>
        <fullName evidence="1">Uncharacterized protein</fullName>
    </submittedName>
</protein>
<gene>
    <name evidence="1" type="ORF">L6164_008416</name>
</gene>
<evidence type="ECO:0000313" key="1">
    <source>
        <dbReference type="EMBL" id="KAI4347618.1"/>
    </source>
</evidence>